<evidence type="ECO:0000313" key="10">
    <source>
        <dbReference type="Proteomes" id="UP000887568"/>
    </source>
</evidence>
<dbReference type="OMA" id="CINRPEF"/>
<keyword evidence="10" id="KW-1185">Reference proteome</keyword>
<feature type="transmembrane region" description="Helical" evidence="7">
    <location>
        <begin position="455"/>
        <end position="478"/>
    </location>
</feature>
<evidence type="ECO:0000256" key="1">
    <source>
        <dbReference type="ARBA" id="ARBA00004141"/>
    </source>
</evidence>
<dbReference type="EnsemblMetazoa" id="XM_038194626.1">
    <property type="protein sequence ID" value="XP_038050554.1"/>
    <property type="gene ID" value="LOC119723774"/>
</dbReference>
<feature type="region of interest" description="Disordered" evidence="8">
    <location>
        <begin position="710"/>
        <end position="740"/>
    </location>
</feature>
<evidence type="ECO:0000256" key="8">
    <source>
        <dbReference type="SAM" id="MobiDB-lite"/>
    </source>
</evidence>
<evidence type="ECO:0000256" key="4">
    <source>
        <dbReference type="ARBA" id="ARBA00022729"/>
    </source>
</evidence>
<feature type="transmembrane region" description="Helical" evidence="7">
    <location>
        <begin position="418"/>
        <end position="443"/>
    </location>
</feature>
<evidence type="ECO:0000256" key="2">
    <source>
        <dbReference type="ARBA" id="ARBA00005227"/>
    </source>
</evidence>
<evidence type="ECO:0000256" key="6">
    <source>
        <dbReference type="ARBA" id="ARBA00023136"/>
    </source>
</evidence>
<evidence type="ECO:0000256" key="5">
    <source>
        <dbReference type="ARBA" id="ARBA00022989"/>
    </source>
</evidence>
<name>A0A913ZHP0_PATMI</name>
<keyword evidence="3 7" id="KW-0812">Transmembrane</keyword>
<feature type="transmembrane region" description="Helical" evidence="7">
    <location>
        <begin position="574"/>
        <end position="602"/>
    </location>
</feature>
<dbReference type="EnsemblMetazoa" id="XM_038194627.1">
    <property type="protein sequence ID" value="XP_038050555.1"/>
    <property type="gene ID" value="LOC119723774"/>
</dbReference>
<comment type="subcellular location">
    <subcellularLocation>
        <location evidence="1">Membrane</location>
        <topology evidence="1">Multi-pass membrane protein</topology>
    </subcellularLocation>
</comment>
<dbReference type="AlphaFoldDB" id="A0A913ZHP0"/>
<organism evidence="9 10">
    <name type="scientific">Patiria miniata</name>
    <name type="common">Bat star</name>
    <name type="synonym">Asterina miniata</name>
    <dbReference type="NCBI Taxonomy" id="46514"/>
    <lineage>
        <taxon>Eukaryota</taxon>
        <taxon>Metazoa</taxon>
        <taxon>Echinodermata</taxon>
        <taxon>Eleutherozoa</taxon>
        <taxon>Asterozoa</taxon>
        <taxon>Asteroidea</taxon>
        <taxon>Valvatacea</taxon>
        <taxon>Valvatida</taxon>
        <taxon>Asterinidae</taxon>
        <taxon>Patiria</taxon>
    </lineage>
</organism>
<sequence length="764" mass="86063">MAGILGGCQALRRLLTVVVLVGLAWHDCTAFSLLGEAPVNFCSVETRAKYESNASESAIENHCQSLVQLYVNRLNTVKTVIPYAYESFDFCKGEALEADPMVENIGQVLLGDRITTSPYIFTFNQTQECVTVCEKTYNPDVDNHMQELDFLQQAIRLSYQNHWIVDNLPVTWCFNVHEEGSDDQRYCSAQLPIGCYIDKQGINEDFCFSYASSAEKDTYYFFNYINITITYNQLYEDSSIGRIVSIQMQPDSINHQKNGGNCQINPSQNNPDSFRMAIPAELKEPMSIRYTYSVEFVLNEDLRWQSRWEYVLGSMGKPHNKIFYLSTINSLVIAGFLLLIVGRILHHNVYPGEESVKKAGSERARDFRWKLLHGDIFRPPRGCMLLSALLGSGTQIVLVAFITLVLASVGLLSPARRGALMTCIIMLFVCLGLPAGYISTRMYKAFGGEKWKTNLLLTGLLVPSIIVAIVLILNVLLWTWQSSAAIPTSTLLTLLALWFGIQLPLVYIGGFIDFIRKPIEFPVPTNLTQRRIPRQPCNKHPVLTAVFSGGLPFSCIFIQLFFILSSIWMHQFFYGFGFTLCTAAVMVVVCSLITILFCFLHLQSENYHWWWRSFLSSGFTAVYVLIYCVYYFVSKLTIQGTASTVLYFGYTSIMVLLFFLFTGTIGLFSCFWFLLKIYSSLDPSQLELNSDVEDEKDMPQETMNVGVVKEEEKEEDIANEAASNQEDGGNPPPIIEVGKDNADTVQQDVSVVGGKSEGELTPQI</sequence>
<dbReference type="Proteomes" id="UP000887568">
    <property type="component" value="Unplaced"/>
</dbReference>
<dbReference type="RefSeq" id="XP_038050554.1">
    <property type="nucleotide sequence ID" value="XM_038194626.1"/>
</dbReference>
<dbReference type="InterPro" id="IPR004240">
    <property type="entry name" value="EMP70"/>
</dbReference>
<feature type="signal peptide" evidence="7">
    <location>
        <begin position="1"/>
        <end position="30"/>
    </location>
</feature>
<dbReference type="RefSeq" id="XP_038050557.1">
    <property type="nucleotide sequence ID" value="XM_038194629.1"/>
</dbReference>
<feature type="transmembrane region" description="Helical" evidence="7">
    <location>
        <begin position="385"/>
        <end position="412"/>
    </location>
</feature>
<dbReference type="RefSeq" id="XP_038050553.1">
    <property type="nucleotide sequence ID" value="XM_038194625.1"/>
</dbReference>
<dbReference type="PANTHER" id="PTHR10766">
    <property type="entry name" value="TRANSMEMBRANE 9 SUPERFAMILY PROTEIN"/>
    <property type="match status" value="1"/>
</dbReference>
<feature type="transmembrane region" description="Helical" evidence="7">
    <location>
        <begin position="542"/>
        <end position="568"/>
    </location>
</feature>
<reference evidence="9" key="1">
    <citation type="submission" date="2022-11" db="UniProtKB">
        <authorList>
            <consortium name="EnsemblMetazoa"/>
        </authorList>
    </citation>
    <scope>IDENTIFICATION</scope>
</reference>
<dbReference type="RefSeq" id="XP_038050556.1">
    <property type="nucleotide sequence ID" value="XM_038194628.1"/>
</dbReference>
<dbReference type="OrthoDB" id="1666796at2759"/>
<keyword evidence="4 7" id="KW-0732">Signal</keyword>
<dbReference type="EnsemblMetazoa" id="XM_038194625.1">
    <property type="protein sequence ID" value="XP_038050553.1"/>
    <property type="gene ID" value="LOC119723774"/>
</dbReference>
<feature type="transmembrane region" description="Helical" evidence="7">
    <location>
        <begin position="322"/>
        <end position="341"/>
    </location>
</feature>
<evidence type="ECO:0000256" key="3">
    <source>
        <dbReference type="ARBA" id="ARBA00022692"/>
    </source>
</evidence>
<dbReference type="RefSeq" id="XP_038050555.1">
    <property type="nucleotide sequence ID" value="XM_038194627.1"/>
</dbReference>
<proteinExistence type="inferred from homology"/>
<evidence type="ECO:0000256" key="7">
    <source>
        <dbReference type="RuleBase" id="RU363079"/>
    </source>
</evidence>
<feature type="transmembrane region" description="Helical" evidence="7">
    <location>
        <begin position="653"/>
        <end position="675"/>
    </location>
</feature>
<dbReference type="PANTHER" id="PTHR10766:SF176">
    <property type="entry name" value="TRANSMEMBRANE 9 SUPERFAMILY MEMBER"/>
    <property type="match status" value="1"/>
</dbReference>
<dbReference type="Pfam" id="PF02990">
    <property type="entry name" value="EMP70"/>
    <property type="match status" value="1"/>
</dbReference>
<accession>A0A913ZHP0</accession>
<dbReference type="GO" id="GO:0072657">
    <property type="term" value="P:protein localization to membrane"/>
    <property type="evidence" value="ECO:0007669"/>
    <property type="project" value="TreeGrafter"/>
</dbReference>
<dbReference type="EnsemblMetazoa" id="XM_038194629.1">
    <property type="protein sequence ID" value="XP_038050557.1"/>
    <property type="gene ID" value="LOC119723774"/>
</dbReference>
<keyword evidence="6 7" id="KW-0472">Membrane</keyword>
<evidence type="ECO:0000313" key="9">
    <source>
        <dbReference type="EnsemblMetazoa" id="XP_038050555.1"/>
    </source>
</evidence>
<feature type="transmembrane region" description="Helical" evidence="7">
    <location>
        <begin position="484"/>
        <end position="508"/>
    </location>
</feature>
<dbReference type="GO" id="GO:0016020">
    <property type="term" value="C:membrane"/>
    <property type="evidence" value="ECO:0007669"/>
    <property type="project" value="UniProtKB-SubCell"/>
</dbReference>
<feature type="transmembrane region" description="Helical" evidence="7">
    <location>
        <begin position="614"/>
        <end position="633"/>
    </location>
</feature>
<comment type="similarity">
    <text evidence="2 7">Belongs to the nonaspanin (TM9SF) (TC 9.A.2) family.</text>
</comment>
<protein>
    <recommendedName>
        <fullName evidence="7">Transmembrane 9 superfamily member</fullName>
    </recommendedName>
</protein>
<dbReference type="GeneID" id="119723774"/>
<feature type="chain" id="PRO_5039737644" description="Transmembrane 9 superfamily member" evidence="7">
    <location>
        <begin position="31"/>
        <end position="764"/>
    </location>
</feature>
<keyword evidence="5 7" id="KW-1133">Transmembrane helix</keyword>
<dbReference type="EnsemblMetazoa" id="XM_038194628.1">
    <property type="protein sequence ID" value="XP_038050556.1"/>
    <property type="gene ID" value="LOC119723774"/>
</dbReference>